<dbReference type="AlphaFoldDB" id="A0A835UPK0"/>
<feature type="domain" description="FAF" evidence="3">
    <location>
        <begin position="154"/>
        <end position="207"/>
    </location>
</feature>
<dbReference type="EMBL" id="JADCNM010000009">
    <property type="protein sequence ID" value="KAG0469297.1"/>
    <property type="molecule type" value="Genomic_DNA"/>
</dbReference>
<dbReference type="InterPro" id="IPR021410">
    <property type="entry name" value="FAF"/>
</dbReference>
<sequence>MVAVCRTPAAIGAHEFGGGDWMNMEATDEKVFKLDIWSAIQKEKDSRAGSAVPFVHPLVRRSLAQLSPRSLEVCTESLGSETGSDEFSSSDELDDHFFPFSLQQNASYTKAESEEVAEEEEEENEAESVEMQGRKELIKVNYHCSISRRSPPRSFPPPLPSICHPGGCCIKLRPHRSDGRLVIGAITVPSFNYLHSKRCHGRLVLSFIKPTITPNFEEVEYQTNDEAELTAEEEADSEEEEVQVLDWGAMVELKVNNQPQLVNRVKVHLSSLVINKFVVGTPLKATEQTAPRATIRHPSRGTGHAADNFNLNKVHQYHLCQPPAVEAKMTLTSKRRSREEMLHEMRRCSELWQLLFIFEQPCFIATS</sequence>
<evidence type="ECO:0000256" key="2">
    <source>
        <dbReference type="SAM" id="MobiDB-lite"/>
    </source>
</evidence>
<dbReference type="PANTHER" id="PTHR33155:SF3">
    <property type="entry name" value="PROTEIN FAF-LIKE, CHLOROPLASTIC"/>
    <property type="match status" value="1"/>
</dbReference>
<evidence type="ECO:0000259" key="3">
    <source>
        <dbReference type="Pfam" id="PF11250"/>
    </source>
</evidence>
<reference evidence="4 5" key="1">
    <citation type="journal article" date="2020" name="Nat. Food">
        <title>A phased Vanilla planifolia genome enables genetic improvement of flavour and production.</title>
        <authorList>
            <person name="Hasing T."/>
            <person name="Tang H."/>
            <person name="Brym M."/>
            <person name="Khazi F."/>
            <person name="Huang T."/>
            <person name="Chambers A.H."/>
        </authorList>
    </citation>
    <scope>NUCLEOTIDE SEQUENCE [LARGE SCALE GENOMIC DNA]</scope>
    <source>
        <tissue evidence="4">Leaf</tissue>
    </source>
</reference>
<accession>A0A835UPK0</accession>
<evidence type="ECO:0000313" key="5">
    <source>
        <dbReference type="Proteomes" id="UP000639772"/>
    </source>
</evidence>
<evidence type="ECO:0000256" key="1">
    <source>
        <dbReference type="ARBA" id="ARBA00008690"/>
    </source>
</evidence>
<dbReference type="InterPro" id="IPR046431">
    <property type="entry name" value="FAF_dom"/>
</dbReference>
<dbReference type="Proteomes" id="UP000639772">
    <property type="component" value="Chromosome 9"/>
</dbReference>
<comment type="caution">
    <text evidence="4">The sequence shown here is derived from an EMBL/GenBank/DDBJ whole genome shotgun (WGS) entry which is preliminary data.</text>
</comment>
<feature type="compositionally biased region" description="Acidic residues" evidence="2">
    <location>
        <begin position="114"/>
        <end position="128"/>
    </location>
</feature>
<dbReference type="PANTHER" id="PTHR33155">
    <property type="entry name" value="FANTASTIC FOUR-LIKE PROTEIN (DUF3049)"/>
    <property type="match status" value="1"/>
</dbReference>
<evidence type="ECO:0000313" key="4">
    <source>
        <dbReference type="EMBL" id="KAG0469297.1"/>
    </source>
</evidence>
<name>A0A835UPK0_VANPL</name>
<organism evidence="4 5">
    <name type="scientific">Vanilla planifolia</name>
    <name type="common">Vanilla</name>
    <dbReference type="NCBI Taxonomy" id="51239"/>
    <lineage>
        <taxon>Eukaryota</taxon>
        <taxon>Viridiplantae</taxon>
        <taxon>Streptophyta</taxon>
        <taxon>Embryophyta</taxon>
        <taxon>Tracheophyta</taxon>
        <taxon>Spermatophyta</taxon>
        <taxon>Magnoliopsida</taxon>
        <taxon>Liliopsida</taxon>
        <taxon>Asparagales</taxon>
        <taxon>Orchidaceae</taxon>
        <taxon>Vanilloideae</taxon>
        <taxon>Vanilleae</taxon>
        <taxon>Vanilla</taxon>
    </lineage>
</organism>
<feature type="region of interest" description="Disordered" evidence="2">
    <location>
        <begin position="108"/>
        <end position="130"/>
    </location>
</feature>
<proteinExistence type="inferred from homology"/>
<gene>
    <name evidence="4" type="ORF">HPP92_018625</name>
</gene>
<protein>
    <recommendedName>
        <fullName evidence="3">FAF domain-containing protein</fullName>
    </recommendedName>
</protein>
<dbReference type="Pfam" id="PF11250">
    <property type="entry name" value="FAF"/>
    <property type="match status" value="1"/>
</dbReference>
<dbReference type="OrthoDB" id="1303570at2759"/>
<comment type="similarity">
    <text evidence="1">Belongs to the fantastic four family.</text>
</comment>